<dbReference type="InterPro" id="IPR052055">
    <property type="entry name" value="Hepadnavirus_pol/RT"/>
</dbReference>
<keyword evidence="1" id="KW-0238">DNA-binding</keyword>
<dbReference type="GO" id="GO:0003677">
    <property type="term" value="F:DNA binding"/>
    <property type="evidence" value="ECO:0007669"/>
    <property type="project" value="UniProtKB-KW"/>
</dbReference>
<dbReference type="VEuPathDB" id="FungiDB:PGTG_21973"/>
<accession>H6QT15</accession>
<dbReference type="OrthoDB" id="2678913at2759"/>
<feature type="compositionally biased region" description="Basic and acidic residues" evidence="3">
    <location>
        <begin position="65"/>
        <end position="76"/>
    </location>
</feature>
<feature type="compositionally biased region" description="Basic and acidic residues" evidence="3">
    <location>
        <begin position="252"/>
        <end position="261"/>
    </location>
</feature>
<feature type="compositionally biased region" description="Polar residues" evidence="3">
    <location>
        <begin position="89"/>
        <end position="99"/>
    </location>
</feature>
<dbReference type="HOGENOM" id="CLU_003292_4_0_1"/>
<feature type="compositionally biased region" description="Polar residues" evidence="3">
    <location>
        <begin position="396"/>
        <end position="423"/>
    </location>
</feature>
<gene>
    <name evidence="4" type="ORF">PGTG_21973</name>
</gene>
<feature type="region of interest" description="Disordered" evidence="3">
    <location>
        <begin position="383"/>
        <end position="507"/>
    </location>
</feature>
<name>H6QT15_PUCGT</name>
<evidence type="ECO:0000313" key="5">
    <source>
        <dbReference type="Proteomes" id="UP000008783"/>
    </source>
</evidence>
<evidence type="ECO:0008006" key="6">
    <source>
        <dbReference type="Google" id="ProtNLM"/>
    </source>
</evidence>
<dbReference type="SUPFAM" id="SSF47823">
    <property type="entry name" value="lambda integrase-like, N-terminal domain"/>
    <property type="match status" value="1"/>
</dbReference>
<protein>
    <recommendedName>
        <fullName evidence="6">Tyr recombinase domain-containing protein</fullName>
    </recommendedName>
</protein>
<dbReference type="PANTHER" id="PTHR33050">
    <property type="entry name" value="REVERSE TRANSCRIPTASE DOMAIN-CONTAINING PROTEIN"/>
    <property type="match status" value="1"/>
</dbReference>
<organism evidence="4 5">
    <name type="scientific">Puccinia graminis f. sp. tritici (strain CRL 75-36-700-3 / race SCCL)</name>
    <name type="common">Black stem rust fungus</name>
    <dbReference type="NCBI Taxonomy" id="418459"/>
    <lineage>
        <taxon>Eukaryota</taxon>
        <taxon>Fungi</taxon>
        <taxon>Dikarya</taxon>
        <taxon>Basidiomycota</taxon>
        <taxon>Pucciniomycotina</taxon>
        <taxon>Pucciniomycetes</taxon>
        <taxon>Pucciniales</taxon>
        <taxon>Pucciniaceae</taxon>
        <taxon>Puccinia</taxon>
    </lineage>
</organism>
<feature type="compositionally biased region" description="Polar residues" evidence="3">
    <location>
        <begin position="1"/>
        <end position="11"/>
    </location>
</feature>
<dbReference type="GO" id="GO:0015074">
    <property type="term" value="P:DNA integration"/>
    <property type="evidence" value="ECO:0007669"/>
    <property type="project" value="InterPro"/>
</dbReference>
<dbReference type="RefSeq" id="XP_003889331.1">
    <property type="nucleotide sequence ID" value="XM_003889282.1"/>
</dbReference>
<feature type="compositionally biased region" description="Basic and acidic residues" evidence="3">
    <location>
        <begin position="484"/>
        <end position="493"/>
    </location>
</feature>
<feature type="compositionally biased region" description="Low complexity" evidence="3">
    <location>
        <begin position="43"/>
        <end position="55"/>
    </location>
</feature>
<feature type="region of interest" description="Disordered" evidence="3">
    <location>
        <begin position="1"/>
        <end position="125"/>
    </location>
</feature>
<evidence type="ECO:0000256" key="3">
    <source>
        <dbReference type="SAM" id="MobiDB-lite"/>
    </source>
</evidence>
<dbReference type="PANTHER" id="PTHR33050:SF7">
    <property type="entry name" value="RIBONUCLEASE H"/>
    <property type="match status" value="1"/>
</dbReference>
<dbReference type="InterPro" id="IPR013762">
    <property type="entry name" value="Integrase-like_cat_sf"/>
</dbReference>
<dbReference type="GeneID" id="13541859"/>
<feature type="region of interest" description="Disordered" evidence="3">
    <location>
        <begin position="242"/>
        <end position="261"/>
    </location>
</feature>
<feature type="compositionally biased region" description="Pro residues" evidence="3">
    <location>
        <begin position="30"/>
        <end position="42"/>
    </location>
</feature>
<dbReference type="InParanoid" id="H6QT15"/>
<dbReference type="InterPro" id="IPR010998">
    <property type="entry name" value="Integrase_recombinase_N"/>
</dbReference>
<sequence>MSNQNPIQSISDRVKDSSRQGNQNQNNNQPPNPSLIPLPSSPLPNSSASNSSSLPAPKSATQPQGKEKESNPKGKETTFTGTGEPDPASRSSVTRSTLKTPVVEIIDDETQPNSADSPTGEKSTSAKAMEMLLSKAVKAQEEGDDAKADRFLAMYDTLAKQAPQPQSAKANKIPATSDLQTNTKKRPNESEGTTQVRGIKFIWANNNSHDDGGFTPYFHKNLLELKGPIPLTIFNRTWQEEALSHHSRNRPKKEESSAEKNLRYHGLAVPDEWLQSFSDWTLNHQCFHETIRDRYNYPVLAEWILLHKANCDRLLKKHGFMVALRYDIRIRNNAFAFRVEKDGEESFSNISIFKANTADDAHAEARNFNELGVRENPYAIGGPKYGWDPHTGQKLAKTSSTNTPASSRSANTVTNQTTHHPSTNPLPPKPDQARPPRSSGYKGRNFNPNHNPGGRRRGNEEGKIPPRPSAQTAHAPEPQPMPLEETRSPRESSEQLSPTDGPRHLVLHKEGTPAWPEDIKCEMNVKEWQAALEKAGLTEEFADVIRGFKEGFDQGIPNHNLGPATPYFTPPNHQSALMAQDKIEQSMKKEIEAGRMFGPYTHKQLMKKFSFFRTNPLGAAINGDGSVRPINDLSFPRHDPLTPSVNSFVNKLDYATTWDDFESVSKFFRRQTSPLLLALFDWEKAYRQIPTAKSQWAYLMVRDFNGGILIDTRIAFGGVAGCGSFGRPADAWKQLMLHEFDLVTVFRWVDDNLFVKHPDSKVEMEDIVDRSEKLGVKTNSTKYSPFKEEQKYIGFIWNATKKSVRLPEDKKYQRVQQIKEFLKPDTEFSFKQAEVMAGRLNHVSYLLPQLRCYINSLYRWMNAWVHRHIDLPIPKDVRVDLEEWLTTLLTFKETRMISDPDPIEIGWMGDASTSYGIGVTIGRRWAQFQLTEEWNQGPEPRRDIAWLETVAIRLGLIALAQLNIKQGKTVIVWTDNTTTESVILKRKSKHHAVNEEWKIIQRMLVEMELDIVSRRVSSGENVADALSRDLKKITAITSNGSEPQEPTAQERHYLLGYRWNTLLSYNAAIKKYQNFARETGRSTYNLPLKTQDIFDFCCWAGRTAESSTPHEISANTLSKYLAGLQMWHVYHNATYPSDSKTKVATFLKSSAYVDAETAKKPRKKPVTIEILVKLTELLIDGDPFQKALLDLCVVAFWGMARMAELTYNESSGPLRRTASLLTTDVELVYKERENLAKLTIRGAKTADPGQSQIIYLKELPHMLCPVLAVKRRLSEAEGTETSLFGYTDGQGIRTHITRSQATRALSKIWESCGFDGVSGHSFRVGGASIQVALGVPIREICIRGRWASDAYKLYLRDFTEEEMRKTNALLANLERCWMYVPTPLE</sequence>
<feature type="compositionally biased region" description="Low complexity" evidence="3">
    <location>
        <begin position="19"/>
        <end position="29"/>
    </location>
</feature>
<evidence type="ECO:0000256" key="1">
    <source>
        <dbReference type="ARBA" id="ARBA00023125"/>
    </source>
</evidence>
<reference evidence="5" key="1">
    <citation type="journal article" date="2011" name="Proc. Natl. Acad. Sci. U.S.A.">
        <title>Obligate biotrophy features unraveled by the genomic analysis of rust fungi.</title>
        <authorList>
            <person name="Duplessis S."/>
            <person name="Cuomo C.A."/>
            <person name="Lin Y.-C."/>
            <person name="Aerts A."/>
            <person name="Tisserant E."/>
            <person name="Veneault-Fourrey C."/>
            <person name="Joly D.L."/>
            <person name="Hacquard S."/>
            <person name="Amselem J."/>
            <person name="Cantarel B.L."/>
            <person name="Chiu R."/>
            <person name="Coutinho P.M."/>
            <person name="Feau N."/>
            <person name="Field M."/>
            <person name="Frey P."/>
            <person name="Gelhaye E."/>
            <person name="Goldberg J."/>
            <person name="Grabherr M.G."/>
            <person name="Kodira C.D."/>
            <person name="Kohler A."/>
            <person name="Kuees U."/>
            <person name="Lindquist E.A."/>
            <person name="Lucas S.M."/>
            <person name="Mago R."/>
            <person name="Mauceli E."/>
            <person name="Morin E."/>
            <person name="Murat C."/>
            <person name="Pangilinan J.L."/>
            <person name="Park R."/>
            <person name="Pearson M."/>
            <person name="Quesneville H."/>
            <person name="Rouhier N."/>
            <person name="Sakthikumar S."/>
            <person name="Salamov A.A."/>
            <person name="Schmutz J."/>
            <person name="Selles B."/>
            <person name="Shapiro H."/>
            <person name="Tanguay P."/>
            <person name="Tuskan G.A."/>
            <person name="Henrissat B."/>
            <person name="Van de Peer Y."/>
            <person name="Rouze P."/>
            <person name="Ellis J.G."/>
            <person name="Dodds P.N."/>
            <person name="Schein J.E."/>
            <person name="Zhong S."/>
            <person name="Hamelin R.C."/>
            <person name="Grigoriev I.V."/>
            <person name="Szabo L.J."/>
            <person name="Martin F."/>
        </authorList>
    </citation>
    <scope>NUCLEOTIDE SEQUENCE [LARGE SCALE GENOMIC DNA]</scope>
    <source>
        <strain evidence="5">CRL 75-36-700-3 / race SCCL</strain>
    </source>
</reference>
<dbReference type="SUPFAM" id="SSF56349">
    <property type="entry name" value="DNA breaking-rejoining enzymes"/>
    <property type="match status" value="1"/>
</dbReference>
<dbReference type="KEGG" id="pgr:PGTG_21973"/>
<evidence type="ECO:0000313" key="4">
    <source>
        <dbReference type="EMBL" id="EHS63969.1"/>
    </source>
</evidence>
<dbReference type="Proteomes" id="UP000008783">
    <property type="component" value="Unassembled WGS sequence"/>
</dbReference>
<proteinExistence type="predicted"/>
<dbReference type="EMBL" id="DS178304">
    <property type="protein sequence ID" value="EHS63969.1"/>
    <property type="molecule type" value="Genomic_DNA"/>
</dbReference>
<feature type="compositionally biased region" description="Low complexity" evidence="3">
    <location>
        <begin position="443"/>
        <end position="452"/>
    </location>
</feature>
<dbReference type="GO" id="GO:0006310">
    <property type="term" value="P:DNA recombination"/>
    <property type="evidence" value="ECO:0007669"/>
    <property type="project" value="UniProtKB-KW"/>
</dbReference>
<keyword evidence="2" id="KW-0233">DNA recombination</keyword>
<dbReference type="Gene3D" id="1.10.150.130">
    <property type="match status" value="1"/>
</dbReference>
<evidence type="ECO:0000256" key="2">
    <source>
        <dbReference type="ARBA" id="ARBA00023172"/>
    </source>
</evidence>
<feature type="region of interest" description="Disordered" evidence="3">
    <location>
        <begin position="162"/>
        <end position="194"/>
    </location>
</feature>
<dbReference type="InterPro" id="IPR011010">
    <property type="entry name" value="DNA_brk_join_enz"/>
</dbReference>
<feature type="compositionally biased region" description="Polar residues" evidence="3">
    <location>
        <begin position="111"/>
        <end position="125"/>
    </location>
</feature>
<keyword evidence="5" id="KW-1185">Reference proteome</keyword>
<dbReference type="Gene3D" id="1.10.443.10">
    <property type="entry name" value="Intergrase catalytic core"/>
    <property type="match status" value="1"/>
</dbReference>